<feature type="domain" description="Ice-binding protein C-terminal" evidence="2">
    <location>
        <begin position="264"/>
        <end position="286"/>
    </location>
</feature>
<keyword evidence="1" id="KW-0732">Signal</keyword>
<dbReference type="InterPro" id="IPR013424">
    <property type="entry name" value="Ice-binding_C"/>
</dbReference>
<name>A0A852VI97_9BACT</name>
<feature type="signal peptide" evidence="1">
    <location>
        <begin position="1"/>
        <end position="20"/>
    </location>
</feature>
<reference evidence="3 4" key="1">
    <citation type="submission" date="2020-07" db="EMBL/GenBank/DDBJ databases">
        <title>Genomic Encyclopedia of Type Strains, Phase IV (KMG-V): Genome sequencing to study the core and pangenomes of soil and plant-associated prokaryotes.</title>
        <authorList>
            <person name="Whitman W."/>
        </authorList>
    </citation>
    <scope>NUCLEOTIDE SEQUENCE [LARGE SCALE GENOMIC DNA]</scope>
    <source>
        <strain evidence="3 4">M8UP22</strain>
    </source>
</reference>
<sequence>MKKLLVLSCLLAAATSSALADNFIYGDNATGGSPYVFQIDKTTGAVTNTYTGLSGVNGRGVVVVGTTMYYTSATTNAVYSYNLATKTDNGPLFTVAGSTALSTIAYDGTNFWVGDYSGTNHAYLYSPTGTLLKTVSLADCTGYCDGLEYFVMNGKGYLLSNEADGSVDNYDLYDTSGNLIQADYINAAAHSGGTTGIAFDGTDFYTSNIFQGSFNEWSESGTFIKTITLTGANSSDPFLIEDLSADYSQVLGGGGGGGGGTGVTPEPSTFILLGTGLTGFAGLVRRRFVR</sequence>
<dbReference type="Proteomes" id="UP000564385">
    <property type="component" value="Unassembled WGS sequence"/>
</dbReference>
<accession>A0A852VI97</accession>
<evidence type="ECO:0000313" key="4">
    <source>
        <dbReference type="Proteomes" id="UP000564385"/>
    </source>
</evidence>
<protein>
    <recommendedName>
        <fullName evidence="2">Ice-binding protein C-terminal domain-containing protein</fullName>
    </recommendedName>
</protein>
<feature type="chain" id="PRO_5032812568" description="Ice-binding protein C-terminal domain-containing protein" evidence="1">
    <location>
        <begin position="21"/>
        <end position="290"/>
    </location>
</feature>
<evidence type="ECO:0000256" key="1">
    <source>
        <dbReference type="SAM" id="SignalP"/>
    </source>
</evidence>
<evidence type="ECO:0000259" key="2">
    <source>
        <dbReference type="Pfam" id="PF07589"/>
    </source>
</evidence>
<evidence type="ECO:0000313" key="3">
    <source>
        <dbReference type="EMBL" id="NYF91427.1"/>
    </source>
</evidence>
<comment type="caution">
    <text evidence="3">The sequence shown here is derived from an EMBL/GenBank/DDBJ whole genome shotgun (WGS) entry which is preliminary data.</text>
</comment>
<proteinExistence type="predicted"/>
<dbReference type="EMBL" id="JACCCU010000002">
    <property type="protein sequence ID" value="NYF91427.1"/>
    <property type="molecule type" value="Genomic_DNA"/>
</dbReference>
<dbReference type="AlphaFoldDB" id="A0A852VI97"/>
<gene>
    <name evidence="3" type="ORF">HDF08_003529</name>
</gene>
<dbReference type="Pfam" id="PF07589">
    <property type="entry name" value="PEP-CTERM"/>
    <property type="match status" value="1"/>
</dbReference>
<dbReference type="SUPFAM" id="SSF101898">
    <property type="entry name" value="NHL repeat"/>
    <property type="match status" value="1"/>
</dbReference>
<organism evidence="3 4">
    <name type="scientific">Tunturiibacter lichenicola</name>
    <dbReference type="NCBI Taxonomy" id="2051959"/>
    <lineage>
        <taxon>Bacteria</taxon>
        <taxon>Pseudomonadati</taxon>
        <taxon>Acidobacteriota</taxon>
        <taxon>Terriglobia</taxon>
        <taxon>Terriglobales</taxon>
        <taxon>Acidobacteriaceae</taxon>
        <taxon>Tunturiibacter</taxon>
    </lineage>
</organism>
<dbReference type="NCBIfam" id="TIGR02595">
    <property type="entry name" value="PEP_CTERM"/>
    <property type="match status" value="1"/>
</dbReference>